<name>A0A218ZFA4_9HELO</name>
<comment type="caution">
    <text evidence="5">The sequence shown here is derived from an EMBL/GenBank/DDBJ whole genome shotgun (WGS) entry which is preliminary data.</text>
</comment>
<keyword evidence="3 4" id="KW-0687">Ribonucleoprotein</keyword>
<accession>A0A218ZFA4</accession>
<dbReference type="Pfam" id="PF00237">
    <property type="entry name" value="Ribosomal_L22"/>
    <property type="match status" value="1"/>
</dbReference>
<dbReference type="InParanoid" id="A0A218ZFA4"/>
<proteinExistence type="inferred from homology"/>
<dbReference type="InterPro" id="IPR047867">
    <property type="entry name" value="Ribosomal_uL22_bac/org-type"/>
</dbReference>
<dbReference type="GO" id="GO:0015934">
    <property type="term" value="C:large ribosomal subunit"/>
    <property type="evidence" value="ECO:0007669"/>
    <property type="project" value="InterPro"/>
</dbReference>
<evidence type="ECO:0000313" key="6">
    <source>
        <dbReference type="Proteomes" id="UP000242519"/>
    </source>
</evidence>
<dbReference type="Gene3D" id="3.90.470.10">
    <property type="entry name" value="Ribosomal protein L22/L17"/>
    <property type="match status" value="1"/>
</dbReference>
<dbReference type="SUPFAM" id="SSF54843">
    <property type="entry name" value="Ribosomal protein L22"/>
    <property type="match status" value="1"/>
</dbReference>
<evidence type="ECO:0000256" key="3">
    <source>
        <dbReference type="ARBA" id="ARBA00023274"/>
    </source>
</evidence>
<dbReference type="AlphaFoldDB" id="A0A218ZFA4"/>
<organism evidence="5 6">
    <name type="scientific">Diplocarpon coronariae</name>
    <dbReference type="NCBI Taxonomy" id="2795749"/>
    <lineage>
        <taxon>Eukaryota</taxon>
        <taxon>Fungi</taxon>
        <taxon>Dikarya</taxon>
        <taxon>Ascomycota</taxon>
        <taxon>Pezizomycotina</taxon>
        <taxon>Leotiomycetes</taxon>
        <taxon>Helotiales</taxon>
        <taxon>Drepanopezizaceae</taxon>
        <taxon>Diplocarpon</taxon>
    </lineage>
</organism>
<evidence type="ECO:0000256" key="1">
    <source>
        <dbReference type="ARBA" id="ARBA00009451"/>
    </source>
</evidence>
<sequence>MSLNVPSRRVARSAAAFVSPRVSGSLFRPRAQRRSLSIYDMFNWRKAKDTGPKPTLPKNPLTEEYLKKKPAAAPPALVPGGLDSSSIFEDAEVAGPQAQSVGAGKPALRNRRSMAAALDPEPRARQRWERKMVIRDITKRGRLTKTQRLKREERVLVAKSHDFKMSVKKLMPLANQIAGKTVEEAIVQMRFSKKKAAKDVKEHLEHARNQAIVRRGMGLGIGTDEKFHPVTIMTKDGKRVKVTNPTTLYVDQAWVGRGKFTKTPDFRARGRVSMMINPTTGLTVVLKEEKTRIRLDQERKEKQAQRKVWVQLPDRPISAQRQYYSW</sequence>
<comment type="similarity">
    <text evidence="1 4">Belongs to the universal ribosomal protein uL22 family.</text>
</comment>
<protein>
    <submittedName>
        <fullName evidence="5">Mitochondrial large ribosomal subunit</fullName>
    </submittedName>
</protein>
<dbReference type="InterPro" id="IPR036394">
    <property type="entry name" value="Ribosomal_uL22_sf"/>
</dbReference>
<dbReference type="OrthoDB" id="416470at2759"/>
<keyword evidence="6" id="KW-1185">Reference proteome</keyword>
<evidence type="ECO:0000256" key="4">
    <source>
        <dbReference type="RuleBase" id="RU004005"/>
    </source>
</evidence>
<dbReference type="PANTHER" id="PTHR13501">
    <property type="entry name" value="CHLOROPLAST 50S RIBOSOMAL PROTEIN L22-RELATED"/>
    <property type="match status" value="1"/>
</dbReference>
<dbReference type="EMBL" id="MZNU01000034">
    <property type="protein sequence ID" value="OWP06771.1"/>
    <property type="molecule type" value="Genomic_DNA"/>
</dbReference>
<gene>
    <name evidence="5" type="ORF">B2J93_8828</name>
</gene>
<dbReference type="InterPro" id="IPR001063">
    <property type="entry name" value="Ribosomal_uL22"/>
</dbReference>
<reference evidence="5 6" key="1">
    <citation type="submission" date="2017-04" db="EMBL/GenBank/DDBJ databases">
        <title>Draft genome sequence of Marssonina coronaria NL1: causal agent of apple blotch.</title>
        <authorList>
            <person name="Cheng Q."/>
        </authorList>
    </citation>
    <scope>NUCLEOTIDE SEQUENCE [LARGE SCALE GENOMIC DNA]</scope>
    <source>
        <strain evidence="5 6">NL1</strain>
    </source>
</reference>
<dbReference type="CDD" id="cd00336">
    <property type="entry name" value="Ribosomal_L22"/>
    <property type="match status" value="1"/>
</dbReference>
<dbReference type="FunFam" id="3.90.470.10:FF:000017">
    <property type="entry name" value="54S ribosomal protein L22, mitochondrial"/>
    <property type="match status" value="1"/>
</dbReference>
<dbReference type="STRING" id="503106.A0A218ZFA4"/>
<dbReference type="PANTHER" id="PTHR13501:SF10">
    <property type="entry name" value="LARGE RIBOSOMAL SUBUNIT PROTEIN UL22M"/>
    <property type="match status" value="1"/>
</dbReference>
<dbReference type="Proteomes" id="UP000242519">
    <property type="component" value="Unassembled WGS sequence"/>
</dbReference>
<dbReference type="GO" id="GO:0006412">
    <property type="term" value="P:translation"/>
    <property type="evidence" value="ECO:0007669"/>
    <property type="project" value="InterPro"/>
</dbReference>
<keyword evidence="2 4" id="KW-0689">Ribosomal protein</keyword>
<evidence type="ECO:0000256" key="2">
    <source>
        <dbReference type="ARBA" id="ARBA00022980"/>
    </source>
</evidence>
<dbReference type="GO" id="GO:0003735">
    <property type="term" value="F:structural constituent of ribosome"/>
    <property type="evidence" value="ECO:0007669"/>
    <property type="project" value="InterPro"/>
</dbReference>
<evidence type="ECO:0000313" key="5">
    <source>
        <dbReference type="EMBL" id="OWP06771.1"/>
    </source>
</evidence>